<gene>
    <name evidence="2" type="ORF">B0I35DRAFT_433957</name>
</gene>
<keyword evidence="1" id="KW-0472">Membrane</keyword>
<feature type="transmembrane region" description="Helical" evidence="1">
    <location>
        <begin position="200"/>
        <end position="220"/>
    </location>
</feature>
<accession>A0A8K0WR31</accession>
<dbReference type="AlphaFoldDB" id="A0A8K0WR31"/>
<dbReference type="OrthoDB" id="2956246at2759"/>
<reference evidence="2" key="1">
    <citation type="journal article" date="2021" name="Nat. Commun.">
        <title>Genetic determinants of endophytism in the Arabidopsis root mycobiome.</title>
        <authorList>
            <person name="Mesny F."/>
            <person name="Miyauchi S."/>
            <person name="Thiergart T."/>
            <person name="Pickel B."/>
            <person name="Atanasova L."/>
            <person name="Karlsson M."/>
            <person name="Huettel B."/>
            <person name="Barry K.W."/>
            <person name="Haridas S."/>
            <person name="Chen C."/>
            <person name="Bauer D."/>
            <person name="Andreopoulos W."/>
            <person name="Pangilinan J."/>
            <person name="LaButti K."/>
            <person name="Riley R."/>
            <person name="Lipzen A."/>
            <person name="Clum A."/>
            <person name="Drula E."/>
            <person name="Henrissat B."/>
            <person name="Kohler A."/>
            <person name="Grigoriev I.V."/>
            <person name="Martin F.M."/>
            <person name="Hacquard S."/>
        </authorList>
    </citation>
    <scope>NUCLEOTIDE SEQUENCE</scope>
    <source>
        <strain evidence="2">MPI-CAGE-CH-0235</strain>
    </source>
</reference>
<evidence type="ECO:0000313" key="2">
    <source>
        <dbReference type="EMBL" id="KAH7316771.1"/>
    </source>
</evidence>
<proteinExistence type="predicted"/>
<dbReference type="EMBL" id="JAGPNK010000008">
    <property type="protein sequence ID" value="KAH7316771.1"/>
    <property type="molecule type" value="Genomic_DNA"/>
</dbReference>
<comment type="caution">
    <text evidence="2">The sequence shown here is derived from an EMBL/GenBank/DDBJ whole genome shotgun (WGS) entry which is preliminary data.</text>
</comment>
<evidence type="ECO:0000256" key="1">
    <source>
        <dbReference type="SAM" id="Phobius"/>
    </source>
</evidence>
<keyword evidence="3" id="KW-1185">Reference proteome</keyword>
<sequence length="363" mass="39223">MYLDKELSHFPRVISPCAQTQPPLSQQTLPDKEAMALQARALISSWTTTPIPNLSLSAGALLALADLQTIAQRTVLTGGSSWLDALVLAPGLHYQQAADALDRSLDAALPSAVDESARPPSSSRYPVRNAAMVGYLRRVCAEDPADPVTLDVMLDQAGAALRGFFARDPADVDWLSHLLYLASPLLTAGALALMVLLEDWWALGSLLALILSRVFNIFIIKRRSRLPTPPQPQPGSEGEDTIAEYAVDLGQGRHVRLRGRPADIRAMTTQAWLRTKTHVEGFFEAGAKLIVYLVAALSGNLTQAGALVLMALLLVSAGLLGLSNAHLKGFRMNGRVARLEKMPSAKMEPREGEKRVVSTRVTV</sequence>
<keyword evidence="1" id="KW-1133">Transmembrane helix</keyword>
<protein>
    <submittedName>
        <fullName evidence="2">Uncharacterized protein</fullName>
    </submittedName>
</protein>
<feature type="transmembrane region" description="Helical" evidence="1">
    <location>
        <begin position="281"/>
        <end position="298"/>
    </location>
</feature>
<evidence type="ECO:0000313" key="3">
    <source>
        <dbReference type="Proteomes" id="UP000813444"/>
    </source>
</evidence>
<name>A0A8K0WR31_9HYPO</name>
<keyword evidence="1" id="KW-0812">Transmembrane</keyword>
<dbReference type="Proteomes" id="UP000813444">
    <property type="component" value="Unassembled WGS sequence"/>
</dbReference>
<feature type="transmembrane region" description="Helical" evidence="1">
    <location>
        <begin position="304"/>
        <end position="322"/>
    </location>
</feature>
<organism evidence="2 3">
    <name type="scientific">Stachybotrys elegans</name>
    <dbReference type="NCBI Taxonomy" id="80388"/>
    <lineage>
        <taxon>Eukaryota</taxon>
        <taxon>Fungi</taxon>
        <taxon>Dikarya</taxon>
        <taxon>Ascomycota</taxon>
        <taxon>Pezizomycotina</taxon>
        <taxon>Sordariomycetes</taxon>
        <taxon>Hypocreomycetidae</taxon>
        <taxon>Hypocreales</taxon>
        <taxon>Stachybotryaceae</taxon>
        <taxon>Stachybotrys</taxon>
    </lineage>
</organism>
<feature type="transmembrane region" description="Helical" evidence="1">
    <location>
        <begin position="174"/>
        <end position="194"/>
    </location>
</feature>